<dbReference type="InterPro" id="IPR050312">
    <property type="entry name" value="IolE/XylAMocC-like"/>
</dbReference>
<dbReference type="Gene3D" id="3.20.20.150">
    <property type="entry name" value="Divalent-metal-dependent TIM barrel enzymes"/>
    <property type="match status" value="1"/>
</dbReference>
<dbReference type="RefSeq" id="XP_028464565.1">
    <property type="nucleotide sequence ID" value="XM_028613570.1"/>
</dbReference>
<dbReference type="PANTHER" id="PTHR12110">
    <property type="entry name" value="HYDROXYPYRUVATE ISOMERASE"/>
    <property type="match status" value="1"/>
</dbReference>
<reference evidence="3 4" key="1">
    <citation type="journal article" date="2018" name="Mol. Ecol.">
        <title>The obligate alkalophilic soda-lake fungus Sodiomyces alkalinus has shifted to a protein diet.</title>
        <authorList>
            <person name="Grum-Grzhimaylo A.A."/>
            <person name="Falkoski D.L."/>
            <person name="van den Heuvel J."/>
            <person name="Valero-Jimenez C.A."/>
            <person name="Min B."/>
            <person name="Choi I.G."/>
            <person name="Lipzen A."/>
            <person name="Daum C.G."/>
            <person name="Aanen D.K."/>
            <person name="Tsang A."/>
            <person name="Henrissat B."/>
            <person name="Bilanenko E.N."/>
            <person name="de Vries R.P."/>
            <person name="van Kan J.A.L."/>
            <person name="Grigoriev I.V."/>
            <person name="Debets A.J.M."/>
        </authorList>
    </citation>
    <scope>NUCLEOTIDE SEQUENCE [LARGE SCALE GENOMIC DNA]</scope>
    <source>
        <strain evidence="3 4">F11</strain>
    </source>
</reference>
<organism evidence="3 4">
    <name type="scientific">Sodiomyces alkalinus (strain CBS 110278 / VKM F-3762 / F11)</name>
    <name type="common">Alkaliphilic filamentous fungus</name>
    <dbReference type="NCBI Taxonomy" id="1314773"/>
    <lineage>
        <taxon>Eukaryota</taxon>
        <taxon>Fungi</taxon>
        <taxon>Dikarya</taxon>
        <taxon>Ascomycota</taxon>
        <taxon>Pezizomycotina</taxon>
        <taxon>Sordariomycetes</taxon>
        <taxon>Hypocreomycetidae</taxon>
        <taxon>Glomerellales</taxon>
        <taxon>Plectosphaerellaceae</taxon>
        <taxon>Sodiomyces</taxon>
    </lineage>
</organism>
<dbReference type="GeneID" id="39582048"/>
<evidence type="ECO:0000313" key="4">
    <source>
        <dbReference type="Proteomes" id="UP000272025"/>
    </source>
</evidence>
<feature type="compositionally biased region" description="Low complexity" evidence="1">
    <location>
        <begin position="158"/>
        <end position="178"/>
    </location>
</feature>
<dbReference type="AlphaFoldDB" id="A0A3N2PQG9"/>
<dbReference type="PANTHER" id="PTHR12110:SF21">
    <property type="entry name" value="XYLOSE ISOMERASE-LIKE TIM BARREL DOMAIN-CONTAINING PROTEIN"/>
    <property type="match status" value="1"/>
</dbReference>
<dbReference type="Proteomes" id="UP000272025">
    <property type="component" value="Unassembled WGS sequence"/>
</dbReference>
<accession>A0A3N2PQG9</accession>
<evidence type="ECO:0000256" key="1">
    <source>
        <dbReference type="SAM" id="MobiDB-lite"/>
    </source>
</evidence>
<keyword evidence="3" id="KW-0413">Isomerase</keyword>
<dbReference type="SUPFAM" id="SSF51658">
    <property type="entry name" value="Xylose isomerase-like"/>
    <property type="match status" value="1"/>
</dbReference>
<keyword evidence="4" id="KW-1185">Reference proteome</keyword>
<dbReference type="EMBL" id="ML119058">
    <property type="protein sequence ID" value="ROT36759.1"/>
    <property type="molecule type" value="Genomic_DNA"/>
</dbReference>
<dbReference type="OrthoDB" id="5360893at2759"/>
<sequence length="443" mass="48087">MAPRTLTRIDSDSSDSSSLSIPPKIEPPEIVYFPAIATMSLGAPGVHALPKKLAAAALHGFRAVELYWDDLLHFTQGTAGGVSADDLRSAAGAIRKQCVDLGLRVLALQPFRGFDLLADRTARHDRLEAFQLWLDVAAILDTDVIVVPASSAFDGDVTNTTTTGGRGTSSTTGNGTSDATYTRLAVRNLRVLADAARARTDRPPLLGGPVRIAFENRCFARHVQSWADACTVVELCGRANVLCLPDFADSLALLRRRVPRHRVPFVQVSDAAEMDADDPGLVAAKARGEPARLFWARRRRLFPFEGCLPLDHALRALTSEPDQDAGAPGVGYKGFISIEVFSEEGDGVEGELVERLAFRAREAWETTVVKMGWAGRADVVHPVAKGQLGIALREVRREQEVAERAREVVVAGLQRRRSLAGCGVPGMTLRLSTRSRNGMRRRL</sequence>
<feature type="region of interest" description="Disordered" evidence="1">
    <location>
        <begin position="157"/>
        <end position="178"/>
    </location>
</feature>
<feature type="domain" description="Xylose isomerase-like TIM barrel" evidence="2">
    <location>
        <begin position="53"/>
        <end position="347"/>
    </location>
</feature>
<protein>
    <submittedName>
        <fullName evidence="3">Xylose isomerase-like protein</fullName>
    </submittedName>
</protein>
<dbReference type="GO" id="GO:0016853">
    <property type="term" value="F:isomerase activity"/>
    <property type="evidence" value="ECO:0007669"/>
    <property type="project" value="UniProtKB-KW"/>
</dbReference>
<evidence type="ECO:0000259" key="2">
    <source>
        <dbReference type="Pfam" id="PF01261"/>
    </source>
</evidence>
<dbReference type="InterPro" id="IPR036237">
    <property type="entry name" value="Xyl_isomerase-like_sf"/>
</dbReference>
<evidence type="ECO:0000313" key="3">
    <source>
        <dbReference type="EMBL" id="ROT36759.1"/>
    </source>
</evidence>
<feature type="region of interest" description="Disordered" evidence="1">
    <location>
        <begin position="1"/>
        <end position="22"/>
    </location>
</feature>
<dbReference type="Pfam" id="PF01261">
    <property type="entry name" value="AP_endonuc_2"/>
    <property type="match status" value="1"/>
</dbReference>
<proteinExistence type="predicted"/>
<dbReference type="InterPro" id="IPR013022">
    <property type="entry name" value="Xyl_isomerase-like_TIM-brl"/>
</dbReference>
<gene>
    <name evidence="3" type="ORF">SODALDRAFT_352013</name>
</gene>
<name>A0A3N2PQG9_SODAK</name>